<keyword evidence="3" id="KW-1185">Reference proteome</keyword>
<reference evidence="2" key="1">
    <citation type="submission" date="2020-06" db="EMBL/GenBank/DDBJ databases">
        <title>Paenibacillus sp. nov., isolated from soil.</title>
        <authorList>
            <person name="Seo Y.L."/>
        </authorList>
    </citation>
    <scope>NUCLEOTIDE SEQUENCE [LARGE SCALE GENOMIC DNA]</scope>
    <source>
        <strain evidence="2">JW14</strain>
    </source>
</reference>
<protein>
    <submittedName>
        <fullName evidence="2">Uncharacterized protein</fullName>
    </submittedName>
</protein>
<accession>A0A850EKI0</accession>
<name>A0A850EKI0_9BACL</name>
<dbReference type="AlphaFoldDB" id="A0A850EKI0"/>
<gene>
    <name evidence="2" type="ORF">HPT30_14240</name>
</gene>
<sequence>MNRSWIVGKRECHSGLNMISILLSKIYLAGTSLFIAAVVLITLAAGLLLH</sequence>
<evidence type="ECO:0000313" key="3">
    <source>
        <dbReference type="Proteomes" id="UP000564806"/>
    </source>
</evidence>
<proteinExistence type="predicted"/>
<dbReference type="RefSeq" id="WP_175372023.1">
    <property type="nucleotide sequence ID" value="NZ_JABWCS010000209.1"/>
</dbReference>
<dbReference type="Proteomes" id="UP000564806">
    <property type="component" value="Unassembled WGS sequence"/>
</dbReference>
<dbReference type="EMBL" id="JABWCS010000209">
    <property type="protein sequence ID" value="NUU61498.1"/>
    <property type="molecule type" value="Genomic_DNA"/>
</dbReference>
<evidence type="ECO:0000313" key="2">
    <source>
        <dbReference type="EMBL" id="NUU61498.1"/>
    </source>
</evidence>
<feature type="transmembrane region" description="Helical" evidence="1">
    <location>
        <begin position="26"/>
        <end position="49"/>
    </location>
</feature>
<evidence type="ECO:0000256" key="1">
    <source>
        <dbReference type="SAM" id="Phobius"/>
    </source>
</evidence>
<keyword evidence="1" id="KW-0472">Membrane</keyword>
<organism evidence="2 3">
    <name type="scientific">Paenibacillus agri</name>
    <dbReference type="NCBI Taxonomy" id="2744309"/>
    <lineage>
        <taxon>Bacteria</taxon>
        <taxon>Bacillati</taxon>
        <taxon>Bacillota</taxon>
        <taxon>Bacilli</taxon>
        <taxon>Bacillales</taxon>
        <taxon>Paenibacillaceae</taxon>
        <taxon>Paenibacillus</taxon>
    </lineage>
</organism>
<keyword evidence="1" id="KW-0812">Transmembrane</keyword>
<keyword evidence="1" id="KW-1133">Transmembrane helix</keyword>
<comment type="caution">
    <text evidence="2">The sequence shown here is derived from an EMBL/GenBank/DDBJ whole genome shotgun (WGS) entry which is preliminary data.</text>
</comment>